<keyword evidence="5 7" id="KW-0472">Membrane</keyword>
<name>A0ABX1VZP7_9SPHI</name>
<evidence type="ECO:0000313" key="8">
    <source>
        <dbReference type="EMBL" id="NNU33422.1"/>
    </source>
</evidence>
<evidence type="ECO:0000256" key="6">
    <source>
        <dbReference type="ARBA" id="ARBA00023237"/>
    </source>
</evidence>
<comment type="caution">
    <text evidence="8">The sequence shown here is derived from an EMBL/GenBank/DDBJ whole genome shotgun (WGS) entry which is preliminary data.</text>
</comment>
<protein>
    <submittedName>
        <fullName evidence="8">TonB-dependent receptor</fullName>
    </submittedName>
</protein>
<organism evidence="8 9">
    <name type="scientific">Mucilaginibacter humi</name>
    <dbReference type="NCBI Taxonomy" id="2732510"/>
    <lineage>
        <taxon>Bacteria</taxon>
        <taxon>Pseudomonadati</taxon>
        <taxon>Bacteroidota</taxon>
        <taxon>Sphingobacteriia</taxon>
        <taxon>Sphingobacteriales</taxon>
        <taxon>Sphingobacteriaceae</taxon>
        <taxon>Mucilaginibacter</taxon>
    </lineage>
</organism>
<keyword evidence="8" id="KW-0675">Receptor</keyword>
<evidence type="ECO:0000256" key="1">
    <source>
        <dbReference type="ARBA" id="ARBA00004571"/>
    </source>
</evidence>
<evidence type="ECO:0000256" key="5">
    <source>
        <dbReference type="ARBA" id="ARBA00023136"/>
    </source>
</evidence>
<dbReference type="Proteomes" id="UP000566071">
    <property type="component" value="Unassembled WGS sequence"/>
</dbReference>
<keyword evidence="4 7" id="KW-0812">Transmembrane</keyword>
<keyword evidence="6 7" id="KW-0998">Cell outer membrane</keyword>
<evidence type="ECO:0000256" key="4">
    <source>
        <dbReference type="ARBA" id="ARBA00022692"/>
    </source>
</evidence>
<reference evidence="8 9" key="1">
    <citation type="submission" date="2020-05" db="EMBL/GenBank/DDBJ databases">
        <authorList>
            <person name="Khan S.A."/>
            <person name="Jeon C.O."/>
            <person name="Chun B.H."/>
        </authorList>
    </citation>
    <scope>NUCLEOTIDE SEQUENCE [LARGE SCALE GENOMIC DNA]</scope>
    <source>
        <strain evidence="8 9">S1162</strain>
    </source>
</reference>
<proteinExistence type="inferred from homology"/>
<dbReference type="InterPro" id="IPR039426">
    <property type="entry name" value="TonB-dep_rcpt-like"/>
</dbReference>
<dbReference type="SUPFAM" id="SSF56935">
    <property type="entry name" value="Porins"/>
    <property type="match status" value="1"/>
</dbReference>
<dbReference type="EMBL" id="JABFCR010000010">
    <property type="protein sequence ID" value="NNU33422.1"/>
    <property type="molecule type" value="Genomic_DNA"/>
</dbReference>
<comment type="similarity">
    <text evidence="7">Belongs to the TonB-dependent receptor family.</text>
</comment>
<accession>A0ABX1VZP7</accession>
<evidence type="ECO:0000256" key="2">
    <source>
        <dbReference type="ARBA" id="ARBA00022448"/>
    </source>
</evidence>
<evidence type="ECO:0000313" key="9">
    <source>
        <dbReference type="Proteomes" id="UP000566071"/>
    </source>
</evidence>
<gene>
    <name evidence="8" type="ORF">HK413_03275</name>
</gene>
<sequence length="332" mass="36441">PEFTTSYEFGANLGFFNNAFSVDVTYFSSQSKNQIIDVAIPTSTGYNTFTTNVGQLNNNGFEALINASPVQTRDFKWDITLNYTRTRNKVISIAPGITSFPIPGSKFTGTIPSIVVGEPYGIILGNKNPTSPDGQFIINPATGTFAPVIASQKIANPNPDYIAGLTNTLNYKGFFFSFLFDTQQGGDFVSFSAATYRGRGLLKETAIDREQPRILPGVIQQADGTFKPNNIQISSQTYWQSFGTQTEVSVFDATTYRLREVSLGYTVPKKMLGRLPFGNVTFSLVGRNLFYKFPNSPIDPEVNTAGASNIRGLELQSAPNSKSYGFNLRFTL</sequence>
<dbReference type="Gene3D" id="2.40.170.20">
    <property type="entry name" value="TonB-dependent receptor, beta-barrel domain"/>
    <property type="match status" value="1"/>
</dbReference>
<dbReference type="PROSITE" id="PS52016">
    <property type="entry name" value="TONB_DEPENDENT_REC_3"/>
    <property type="match status" value="1"/>
</dbReference>
<feature type="non-terminal residue" evidence="8">
    <location>
        <position position="1"/>
    </location>
</feature>
<evidence type="ECO:0000256" key="7">
    <source>
        <dbReference type="PROSITE-ProRule" id="PRU01360"/>
    </source>
</evidence>
<dbReference type="InterPro" id="IPR036942">
    <property type="entry name" value="Beta-barrel_TonB_sf"/>
</dbReference>
<keyword evidence="9" id="KW-1185">Reference proteome</keyword>
<comment type="subcellular location">
    <subcellularLocation>
        <location evidence="1 7">Cell outer membrane</location>
        <topology evidence="1 7">Multi-pass membrane protein</topology>
    </subcellularLocation>
</comment>
<keyword evidence="2 7" id="KW-0813">Transport</keyword>
<evidence type="ECO:0000256" key="3">
    <source>
        <dbReference type="ARBA" id="ARBA00022452"/>
    </source>
</evidence>
<keyword evidence="3 7" id="KW-1134">Transmembrane beta strand</keyword>